<keyword evidence="4" id="KW-0812">Transmembrane</keyword>
<evidence type="ECO:0000256" key="3">
    <source>
        <dbReference type="SAM" id="MobiDB-lite"/>
    </source>
</evidence>
<feature type="domain" description="Phage tail tape measure protein" evidence="5">
    <location>
        <begin position="302"/>
        <end position="509"/>
    </location>
</feature>
<dbReference type="PANTHER" id="PTHR37813">
    <property type="entry name" value="FELS-2 PROPHAGE PROTEIN"/>
    <property type="match status" value="1"/>
</dbReference>
<feature type="region of interest" description="Disordered" evidence="3">
    <location>
        <begin position="1253"/>
        <end position="1274"/>
    </location>
</feature>
<dbReference type="Pfam" id="PF10145">
    <property type="entry name" value="PhageMin_Tail"/>
    <property type="match status" value="1"/>
</dbReference>
<reference evidence="6 7" key="1">
    <citation type="submission" date="2020-07" db="EMBL/GenBank/DDBJ databases">
        <authorList>
            <person name="Feng H."/>
        </authorList>
    </citation>
    <scope>NUCLEOTIDE SEQUENCE [LARGE SCALE GENOMIC DNA]</scope>
    <source>
        <strain evidence="7">s-11</strain>
    </source>
</reference>
<dbReference type="SUPFAM" id="SSF57997">
    <property type="entry name" value="Tropomyosin"/>
    <property type="match status" value="1"/>
</dbReference>
<comment type="caution">
    <text evidence="6">The sequence shown here is derived from an EMBL/GenBank/DDBJ whole genome shotgun (WGS) entry which is preliminary data.</text>
</comment>
<evidence type="ECO:0000256" key="2">
    <source>
        <dbReference type="SAM" id="Coils"/>
    </source>
</evidence>
<dbReference type="EMBL" id="JACEIP010000022">
    <property type="protein sequence ID" value="MBA4543857.1"/>
    <property type="molecule type" value="Genomic_DNA"/>
</dbReference>
<accession>A0A7W1XBZ7</accession>
<evidence type="ECO:0000259" key="5">
    <source>
        <dbReference type="Pfam" id="PF10145"/>
    </source>
</evidence>
<keyword evidence="4" id="KW-0472">Membrane</keyword>
<dbReference type="Proteomes" id="UP000530514">
    <property type="component" value="Unassembled WGS sequence"/>
</dbReference>
<evidence type="ECO:0000256" key="4">
    <source>
        <dbReference type="SAM" id="Phobius"/>
    </source>
</evidence>
<proteinExistence type="predicted"/>
<evidence type="ECO:0000313" key="6">
    <source>
        <dbReference type="EMBL" id="MBA4543857.1"/>
    </source>
</evidence>
<sequence>MEGSYQRLNAQLGPAAEMQQRYTRALDQLERKMRLIQSEFRVSEAQAKAFGDSIDQTRVQISSLEKQIELQRQRVNLLSLAYKDATRNLGKNASETREAAVRLNEAKAALAGLEGQLRQANRNLATSSLAQSFDQLEQKMRLVQSEFQISEAQAKAFGKSTDQIRVQISGLEKQIEFQREKIHLLSIAYNDAAQSLGKNAKQTQEAAIRLNEARAALTGMEGSLKRLSTQLSQQNSWFGRFGQNMFHVRDQAIETGAALGVMSAGLAVAFGSAVKKAADFEAQLSSIQAVTGASAQEMEQFRQLAIQMGAQTKFSATEAAQGIEELAKAGVSTSDILNGGLKGALDLAAAGELDLAEAAQIASTALNAFRSEHLSVAEAANILAGAANASATDVKEMNLGLSQVAAVAASAGLSFKDTATALAVFAQNGLKSSDAGTSLKTMLLNLTPSSKQAADEMKKLGIITKDGKNQFFDAQGRVKSFAEIAGVLQKQLAGLSEEQRNQALKTIFGTDAIRAANIAFKEGASGVRAMSDAMSKTTAADVAAKRMDNLKGTIEQLNGAWETFQIQVGSAFLPILKELAKDLNAVVDWFSKLSPSTKEALGIFTATTAGILALGGAIAGIIAIANPFTAAVAGAAIVIGGLSAASYKLNQDMKQNEENAIRFGYGVSQGTIQAAKGYMDLRDKALVNLAQLRISSGAEAQRIVNETVNIFAQMGDKITAALNQDKINVQKAAAGLLDQVPKALQPAVQNVTDTAIKAIDAQVRRVQDANKIIRQGLIQYGGNVSKMPKQFAAAYQQAIKDLDQTSRTFVQRIDDLNSYMENMQADQGKITAQGAKQWLADINKTYDQAIKAAHKWADEQRKVWEEQFANGNITKDQYDLMSKVINETENQNIAVAKQTRAKAMKELQKDLSDEAYLYDYQTGKMLDRYEGYVTAKAGLMKSDQELMKEGKERFREYSDSIIQDADRSTKEVKKRQQELIKEYGNMGTASVNQLADMIKKGGKQARIATEALAVQTRDGFKINLGPEGMVTVNSFIKGLQTGKYTVRDIAIAHMSQLRAVYGDGNFTQEGIKAIESFTNGLRSKKPEEIANQLGLDLKSKMKIDLGPLGKVSAQTFAKGLSDGTYTFDAVYTYFRNQLNDKMKFDLSAEGKHNIETLKLGMQAGAIDLQEAAAVLGLNIKSKLKVNLGSEGQFTIATLLAGLQSGKIDIETFAKGIKEFLKLQGMRIDLTAEGKAAGDSHAKGLNASKPNIQKAASSLKSTTEKTLGSATDGGGGKKVGSEFTGGISSNKGKAANAASSVAGAAKSNLHVSGTYSLGLAVASGFANGILGGKWGVISAAGAIAEAAWATIKKKMGIHSPSRVTMELGKYTALGFEEGMKSRLSQIRQVSNLLSQAALPVAVTGSGSAGAGATVQSVNSNVSAPVSMVFQFNRPVFLQNRADMQRLAEELTPFISSAINKQDTLVNRAKGVIQFGS</sequence>
<dbReference type="InterPro" id="IPR010090">
    <property type="entry name" value="Phage_tape_meas"/>
</dbReference>
<evidence type="ECO:0000256" key="1">
    <source>
        <dbReference type="ARBA" id="ARBA00022612"/>
    </source>
</evidence>
<keyword evidence="4" id="KW-1133">Transmembrane helix</keyword>
<gene>
    <name evidence="6" type="ORF">H1164_13260</name>
</gene>
<keyword evidence="7" id="KW-1185">Reference proteome</keyword>
<dbReference type="PANTHER" id="PTHR37813:SF1">
    <property type="entry name" value="FELS-2 PROPHAGE PROTEIN"/>
    <property type="match status" value="1"/>
</dbReference>
<feature type="coiled-coil region" evidence="2">
    <location>
        <begin position="15"/>
        <end position="74"/>
    </location>
</feature>
<keyword evidence="1" id="KW-1188">Viral release from host cell</keyword>
<feature type="transmembrane region" description="Helical" evidence="4">
    <location>
        <begin position="600"/>
        <end position="621"/>
    </location>
</feature>
<organism evidence="6 7">
    <name type="scientific">Thermoactinomyces daqus</name>
    <dbReference type="NCBI Taxonomy" id="1329516"/>
    <lineage>
        <taxon>Bacteria</taxon>
        <taxon>Bacillati</taxon>
        <taxon>Bacillota</taxon>
        <taxon>Bacilli</taxon>
        <taxon>Bacillales</taxon>
        <taxon>Thermoactinomycetaceae</taxon>
        <taxon>Thermoactinomyces</taxon>
    </lineage>
</organism>
<feature type="coiled-coil region" evidence="2">
    <location>
        <begin position="103"/>
        <end position="153"/>
    </location>
</feature>
<feature type="compositionally biased region" description="Polar residues" evidence="3">
    <location>
        <begin position="1253"/>
        <end position="1268"/>
    </location>
</feature>
<evidence type="ECO:0000313" key="7">
    <source>
        <dbReference type="Proteomes" id="UP000530514"/>
    </source>
</evidence>
<dbReference type="NCBIfam" id="TIGR01760">
    <property type="entry name" value="tape_meas_TP901"/>
    <property type="match status" value="1"/>
</dbReference>
<name>A0A7W1XBZ7_9BACL</name>
<keyword evidence="2" id="KW-0175">Coiled coil</keyword>
<feature type="transmembrane region" description="Helical" evidence="4">
    <location>
        <begin position="628"/>
        <end position="647"/>
    </location>
</feature>
<protein>
    <submittedName>
        <fullName evidence="6">Phage tail tape measure protein</fullName>
    </submittedName>
</protein>